<feature type="signal peptide" evidence="1">
    <location>
        <begin position="1"/>
        <end position="26"/>
    </location>
</feature>
<proteinExistence type="predicted"/>
<name>A0A224Y1M6_9HEMI</name>
<accession>A0A224Y1M6</accession>
<dbReference type="AlphaFoldDB" id="A0A224Y1M6"/>
<evidence type="ECO:0000313" key="2">
    <source>
        <dbReference type="EMBL" id="JAW16408.1"/>
    </source>
</evidence>
<organism evidence="2">
    <name type="scientific">Panstrongylus lignarius</name>
    <dbReference type="NCBI Taxonomy" id="156445"/>
    <lineage>
        <taxon>Eukaryota</taxon>
        <taxon>Metazoa</taxon>
        <taxon>Ecdysozoa</taxon>
        <taxon>Arthropoda</taxon>
        <taxon>Hexapoda</taxon>
        <taxon>Insecta</taxon>
        <taxon>Pterygota</taxon>
        <taxon>Neoptera</taxon>
        <taxon>Paraneoptera</taxon>
        <taxon>Hemiptera</taxon>
        <taxon>Heteroptera</taxon>
        <taxon>Panheteroptera</taxon>
        <taxon>Cimicomorpha</taxon>
        <taxon>Reduviidae</taxon>
        <taxon>Triatominae</taxon>
        <taxon>Panstrongylus</taxon>
    </lineage>
</organism>
<feature type="chain" id="PRO_5012714011" evidence="1">
    <location>
        <begin position="27"/>
        <end position="67"/>
    </location>
</feature>
<sequence>MKLVVSMRVCWHCWSGILATTSTSQASPHTTARIIIASPKLPNRSNPLKGRVCPEGKMVPKIKSCKC</sequence>
<keyword evidence="1" id="KW-0732">Signal</keyword>
<reference evidence="2" key="1">
    <citation type="journal article" date="2018" name="PLoS Negl. Trop. Dis.">
        <title>An insight into the salivary gland and fat body transcriptome of Panstrongylus lignarius (Hemiptera: Heteroptera), the main vector of Chagas disease in Peru.</title>
        <authorList>
            <person name="Nevoa J.C."/>
            <person name="Mendes M.T."/>
            <person name="da Silva M.V."/>
            <person name="Soares S.C."/>
            <person name="Oliveira C.J.F."/>
            <person name="Ribeiro J.M.C."/>
        </authorList>
    </citation>
    <scope>NUCLEOTIDE SEQUENCE</scope>
</reference>
<evidence type="ECO:0000256" key="1">
    <source>
        <dbReference type="SAM" id="SignalP"/>
    </source>
</evidence>
<protein>
    <submittedName>
        <fullName evidence="2">Putative secreted protein</fullName>
    </submittedName>
</protein>
<dbReference type="EMBL" id="GFTR01000018">
    <property type="protein sequence ID" value="JAW16408.1"/>
    <property type="molecule type" value="Transcribed_RNA"/>
</dbReference>